<dbReference type="GO" id="GO:0005576">
    <property type="term" value="C:extracellular region"/>
    <property type="evidence" value="ECO:0007669"/>
    <property type="project" value="UniProtKB-SubCell"/>
</dbReference>
<protein>
    <submittedName>
        <fullName evidence="3">Gluconolactonase</fullName>
    </submittedName>
</protein>
<evidence type="ECO:0000256" key="1">
    <source>
        <dbReference type="ARBA" id="ARBA00004613"/>
    </source>
</evidence>
<dbReference type="KEGG" id="luo:HHL09_04315"/>
<evidence type="ECO:0000256" key="2">
    <source>
        <dbReference type="ARBA" id="ARBA00022525"/>
    </source>
</evidence>
<dbReference type="RefSeq" id="WP_169453249.1">
    <property type="nucleotide sequence ID" value="NZ_CP051774.1"/>
</dbReference>
<gene>
    <name evidence="3" type="ORF">HHL09_04315</name>
</gene>
<keyword evidence="2" id="KW-0964">Secreted</keyword>
<dbReference type="EMBL" id="CP051774">
    <property type="protein sequence ID" value="QJE95028.1"/>
    <property type="molecule type" value="Genomic_DNA"/>
</dbReference>
<dbReference type="SUPFAM" id="SSF101898">
    <property type="entry name" value="NHL repeat"/>
    <property type="match status" value="1"/>
</dbReference>
<reference evidence="3 4" key="1">
    <citation type="submission" date="2020-04" db="EMBL/GenBank/DDBJ databases">
        <title>Luteolibacter sp. G-1-1-1 isolated from soil.</title>
        <authorList>
            <person name="Dahal R.H."/>
        </authorList>
    </citation>
    <scope>NUCLEOTIDE SEQUENCE [LARGE SCALE GENOMIC DNA]</scope>
    <source>
        <strain evidence="3 4">G-1-1-1</strain>
    </source>
</reference>
<proteinExistence type="predicted"/>
<dbReference type="PANTHER" id="PTHR10009">
    <property type="entry name" value="PROTEIN YELLOW-RELATED"/>
    <property type="match status" value="1"/>
</dbReference>
<evidence type="ECO:0000313" key="4">
    <source>
        <dbReference type="Proteomes" id="UP000501812"/>
    </source>
</evidence>
<organism evidence="3 4">
    <name type="scientific">Luteolibacter luteus</name>
    <dbReference type="NCBI Taxonomy" id="2728835"/>
    <lineage>
        <taxon>Bacteria</taxon>
        <taxon>Pseudomonadati</taxon>
        <taxon>Verrucomicrobiota</taxon>
        <taxon>Verrucomicrobiia</taxon>
        <taxon>Verrucomicrobiales</taxon>
        <taxon>Verrucomicrobiaceae</taxon>
        <taxon>Luteolibacter</taxon>
    </lineage>
</organism>
<comment type="subcellular location">
    <subcellularLocation>
        <location evidence="1">Secreted</location>
    </subcellularLocation>
</comment>
<dbReference type="Gene3D" id="2.120.10.30">
    <property type="entry name" value="TolB, C-terminal domain"/>
    <property type="match status" value="1"/>
</dbReference>
<dbReference type="PANTHER" id="PTHR10009:SF18">
    <property type="entry name" value="PROTEIN YELLOW-LIKE PROTEIN"/>
    <property type="match status" value="1"/>
</dbReference>
<dbReference type="InterPro" id="IPR011042">
    <property type="entry name" value="6-blade_b-propeller_TolB-like"/>
</dbReference>
<name>A0A858REQ0_9BACT</name>
<dbReference type="InterPro" id="IPR017996">
    <property type="entry name" value="MRJP/yellow-related"/>
</dbReference>
<dbReference type="Pfam" id="PF03022">
    <property type="entry name" value="MRJP"/>
    <property type="match status" value="1"/>
</dbReference>
<evidence type="ECO:0000313" key="3">
    <source>
        <dbReference type="EMBL" id="QJE95028.1"/>
    </source>
</evidence>
<accession>A0A858REQ0</accession>
<dbReference type="AlphaFoldDB" id="A0A858REQ0"/>
<dbReference type="Proteomes" id="UP000501812">
    <property type="component" value="Chromosome"/>
</dbReference>
<keyword evidence="4" id="KW-1185">Reference proteome</keyword>
<sequence length="364" mass="39829">MKALKALILCSALIPSLRAEEDPKLIEVASFGKNQPIGMAAASNPQRVFVSFPHKEPFLYALTEIVKGERVPFPDAAWNKYDPANEQACFVNVQDLFVDRLDDLWVLDSAPSGSASIFGGAAGEGKFKLVCIDLEGNKVERVYDFADLPKTGSALNDVCVDHTHKLAYLSDPGLKAIVVMDLGSGSSRVVLKEDPATLAAPGFVLHLDGKDVVGGNGKPFVSNVNGVALTKDDRYFYFRAINQTKLYRIETKHLADATLTEKDLSAKVETVADTGVCHGMVADEKGNVYLTDSVRKEIRYVTPAGEVKTLVKDDRLIWPDSLGIGSDGFLYLTAAQMHRLPNYNSGENRVEYPFRAYKVALPRD</sequence>